<dbReference type="EMBL" id="JBBPBM010000043">
    <property type="protein sequence ID" value="KAK8523115.1"/>
    <property type="molecule type" value="Genomic_DNA"/>
</dbReference>
<accession>A0ABR2CTK5</accession>
<keyword evidence="2" id="KW-1185">Reference proteome</keyword>
<name>A0ABR2CTK5_9ROSI</name>
<sequence length="73" mass="7680">MQIVTLKLENEAKMSEVKLESGCRWGLNGRGRVPLNTKAGDKLVAAGTMEAEDPVELVADDGRGGCDGGDDGF</sequence>
<organism evidence="1 2">
    <name type="scientific">Hibiscus sabdariffa</name>
    <name type="common">roselle</name>
    <dbReference type="NCBI Taxonomy" id="183260"/>
    <lineage>
        <taxon>Eukaryota</taxon>
        <taxon>Viridiplantae</taxon>
        <taxon>Streptophyta</taxon>
        <taxon>Embryophyta</taxon>
        <taxon>Tracheophyta</taxon>
        <taxon>Spermatophyta</taxon>
        <taxon>Magnoliopsida</taxon>
        <taxon>eudicotyledons</taxon>
        <taxon>Gunneridae</taxon>
        <taxon>Pentapetalae</taxon>
        <taxon>rosids</taxon>
        <taxon>malvids</taxon>
        <taxon>Malvales</taxon>
        <taxon>Malvaceae</taxon>
        <taxon>Malvoideae</taxon>
        <taxon>Hibiscus</taxon>
    </lineage>
</organism>
<proteinExistence type="predicted"/>
<evidence type="ECO:0000313" key="1">
    <source>
        <dbReference type="EMBL" id="KAK8523115.1"/>
    </source>
</evidence>
<reference evidence="1 2" key="1">
    <citation type="journal article" date="2024" name="G3 (Bethesda)">
        <title>Genome assembly of Hibiscus sabdariffa L. provides insights into metabolisms of medicinal natural products.</title>
        <authorList>
            <person name="Kim T."/>
        </authorList>
    </citation>
    <scope>NUCLEOTIDE SEQUENCE [LARGE SCALE GENOMIC DNA]</scope>
    <source>
        <strain evidence="1">TK-2024</strain>
        <tissue evidence="1">Old leaves</tissue>
    </source>
</reference>
<dbReference type="Proteomes" id="UP001472677">
    <property type="component" value="Unassembled WGS sequence"/>
</dbReference>
<evidence type="ECO:0000313" key="2">
    <source>
        <dbReference type="Proteomes" id="UP001472677"/>
    </source>
</evidence>
<comment type="caution">
    <text evidence="1">The sequence shown here is derived from an EMBL/GenBank/DDBJ whole genome shotgun (WGS) entry which is preliminary data.</text>
</comment>
<gene>
    <name evidence="1" type="ORF">V6N12_047646</name>
</gene>
<protein>
    <submittedName>
        <fullName evidence="1">Uncharacterized protein</fullName>
    </submittedName>
</protein>